<dbReference type="InterPro" id="IPR005467">
    <property type="entry name" value="His_kinase_dom"/>
</dbReference>
<dbReference type="STRING" id="1223802.SUTH_01467"/>
<evidence type="ECO:0000313" key="8">
    <source>
        <dbReference type="EMBL" id="BAO29266.1"/>
    </source>
</evidence>
<dbReference type="InterPro" id="IPR004358">
    <property type="entry name" value="Sig_transdc_His_kin-like_C"/>
</dbReference>
<evidence type="ECO:0000256" key="6">
    <source>
        <dbReference type="SAM" id="Phobius"/>
    </source>
</evidence>
<protein>
    <recommendedName>
        <fullName evidence="2">histidine kinase</fullName>
        <ecNumber evidence="2">2.7.13.3</ecNumber>
    </recommendedName>
</protein>
<reference evidence="8 9" key="1">
    <citation type="journal article" date="2014" name="Syst. Appl. Microbiol.">
        <title>Complete genomes of freshwater sulfur oxidizers Sulfuricella denitrificans skB26 and Sulfuritalea hydrogenivorans sk43H: genetic insights into the sulfur oxidation pathway of betaproteobacteria.</title>
        <authorList>
            <person name="Watanabe T."/>
            <person name="Kojima H."/>
            <person name="Fukui M."/>
        </authorList>
    </citation>
    <scope>NUCLEOTIDE SEQUENCE [LARGE SCALE GENOMIC DNA]</scope>
    <source>
        <strain evidence="8">DSM22779</strain>
    </source>
</reference>
<gene>
    <name evidence="8" type="ORF">SUTH_01467</name>
</gene>
<dbReference type="GO" id="GO:0007234">
    <property type="term" value="P:osmosensory signaling via phosphorelay pathway"/>
    <property type="evidence" value="ECO:0007669"/>
    <property type="project" value="TreeGrafter"/>
</dbReference>
<dbReference type="Gene3D" id="3.30.565.10">
    <property type="entry name" value="Histidine kinase-like ATPase, C-terminal domain"/>
    <property type="match status" value="1"/>
</dbReference>
<dbReference type="EC" id="2.7.13.3" evidence="2"/>
<dbReference type="Pfam" id="PF02518">
    <property type="entry name" value="HATPase_c"/>
    <property type="match status" value="1"/>
</dbReference>
<comment type="catalytic activity">
    <reaction evidence="1">
        <text>ATP + protein L-histidine = ADP + protein N-phospho-L-histidine.</text>
        <dbReference type="EC" id="2.7.13.3"/>
    </reaction>
</comment>
<dbReference type="InterPro" id="IPR003661">
    <property type="entry name" value="HisK_dim/P_dom"/>
</dbReference>
<feature type="transmembrane region" description="Helical" evidence="6">
    <location>
        <begin position="175"/>
        <end position="193"/>
    </location>
</feature>
<keyword evidence="9" id="KW-1185">Reference proteome</keyword>
<dbReference type="SMART" id="SM00387">
    <property type="entry name" value="HATPase_c"/>
    <property type="match status" value="1"/>
</dbReference>
<dbReference type="SUPFAM" id="SSF55874">
    <property type="entry name" value="ATPase domain of HSP90 chaperone/DNA topoisomerase II/histidine kinase"/>
    <property type="match status" value="1"/>
</dbReference>
<dbReference type="AlphaFoldDB" id="W0SDX9"/>
<dbReference type="Proteomes" id="UP000031637">
    <property type="component" value="Chromosome"/>
</dbReference>
<keyword evidence="6" id="KW-0812">Transmembrane</keyword>
<name>W0SDX9_9PROT</name>
<dbReference type="PANTHER" id="PTHR42878:SF13">
    <property type="entry name" value="HISTIDINE KINASE"/>
    <property type="match status" value="1"/>
</dbReference>
<dbReference type="PRINTS" id="PR00344">
    <property type="entry name" value="BCTRLSENSOR"/>
</dbReference>
<dbReference type="GO" id="GO:0030295">
    <property type="term" value="F:protein kinase activator activity"/>
    <property type="evidence" value="ECO:0007669"/>
    <property type="project" value="TreeGrafter"/>
</dbReference>
<dbReference type="InterPro" id="IPR036890">
    <property type="entry name" value="HATPase_C_sf"/>
</dbReference>
<dbReference type="Gene3D" id="1.10.287.130">
    <property type="match status" value="1"/>
</dbReference>
<dbReference type="HOGENOM" id="CLU_000445_89_23_4"/>
<dbReference type="InterPro" id="IPR036097">
    <property type="entry name" value="HisK_dim/P_sf"/>
</dbReference>
<evidence type="ECO:0000259" key="7">
    <source>
        <dbReference type="PROSITE" id="PS50109"/>
    </source>
</evidence>
<proteinExistence type="predicted"/>
<dbReference type="KEGG" id="shd:SUTH_01467"/>
<dbReference type="OrthoDB" id="9804645at2"/>
<dbReference type="Pfam" id="PF00512">
    <property type="entry name" value="HisKA"/>
    <property type="match status" value="1"/>
</dbReference>
<feature type="domain" description="Histidine kinase" evidence="7">
    <location>
        <begin position="255"/>
        <end position="469"/>
    </location>
</feature>
<dbReference type="SMART" id="SM00388">
    <property type="entry name" value="HisKA"/>
    <property type="match status" value="1"/>
</dbReference>
<dbReference type="EMBL" id="AP012547">
    <property type="protein sequence ID" value="BAO29266.1"/>
    <property type="molecule type" value="Genomic_DNA"/>
</dbReference>
<keyword evidence="4" id="KW-0808">Transferase</keyword>
<evidence type="ECO:0000256" key="4">
    <source>
        <dbReference type="ARBA" id="ARBA00022679"/>
    </source>
</evidence>
<evidence type="ECO:0000256" key="3">
    <source>
        <dbReference type="ARBA" id="ARBA00022553"/>
    </source>
</evidence>
<feature type="transmembrane region" description="Helical" evidence="6">
    <location>
        <begin position="12"/>
        <end position="32"/>
    </location>
</feature>
<dbReference type="PROSITE" id="PS50109">
    <property type="entry name" value="HIS_KIN"/>
    <property type="match status" value="1"/>
</dbReference>
<keyword evidence="6" id="KW-1133">Transmembrane helix</keyword>
<evidence type="ECO:0000256" key="2">
    <source>
        <dbReference type="ARBA" id="ARBA00012438"/>
    </source>
</evidence>
<evidence type="ECO:0000256" key="1">
    <source>
        <dbReference type="ARBA" id="ARBA00000085"/>
    </source>
</evidence>
<dbReference type="RefSeq" id="WP_041098244.1">
    <property type="nucleotide sequence ID" value="NZ_AP012547.1"/>
</dbReference>
<dbReference type="SUPFAM" id="SSF47384">
    <property type="entry name" value="Homodimeric domain of signal transducing histidine kinase"/>
    <property type="match status" value="1"/>
</dbReference>
<keyword evidence="5 8" id="KW-0418">Kinase</keyword>
<organism evidence="8 9">
    <name type="scientific">Sulfuritalea hydrogenivorans sk43H</name>
    <dbReference type="NCBI Taxonomy" id="1223802"/>
    <lineage>
        <taxon>Bacteria</taxon>
        <taxon>Pseudomonadati</taxon>
        <taxon>Pseudomonadota</taxon>
        <taxon>Betaproteobacteria</taxon>
        <taxon>Nitrosomonadales</taxon>
        <taxon>Sterolibacteriaceae</taxon>
        <taxon>Sulfuritalea</taxon>
    </lineage>
</organism>
<dbReference type="GO" id="GO:0000156">
    <property type="term" value="F:phosphorelay response regulator activity"/>
    <property type="evidence" value="ECO:0007669"/>
    <property type="project" value="TreeGrafter"/>
</dbReference>
<evidence type="ECO:0000256" key="5">
    <source>
        <dbReference type="ARBA" id="ARBA00022777"/>
    </source>
</evidence>
<dbReference type="CDD" id="cd00082">
    <property type="entry name" value="HisKA"/>
    <property type="match status" value="1"/>
</dbReference>
<dbReference type="GO" id="GO:0000155">
    <property type="term" value="F:phosphorelay sensor kinase activity"/>
    <property type="evidence" value="ECO:0007669"/>
    <property type="project" value="InterPro"/>
</dbReference>
<dbReference type="PANTHER" id="PTHR42878">
    <property type="entry name" value="TWO-COMPONENT HISTIDINE KINASE"/>
    <property type="match status" value="1"/>
</dbReference>
<keyword evidence="3" id="KW-0597">Phosphoprotein</keyword>
<keyword evidence="6" id="KW-0472">Membrane</keyword>
<sequence>MNLYPRSFLRLIVLGNVLAILPLLVAVGYASLTVADLARRSEATVRQASRAATLGYALQEDLTHMERILRQYEVLRDPSLLDEYVAERKEWRKSAEEYAAMSLFADLAGRVRDIQQREAAAYEKLGTHAEKLPLLKTTLASIKRDLDPLLIDANRLIEAEREAFRMSAESLRERLIAAMFSALALTGLLVWFGRRTVARLWSRFERAVQALGEGRLERRIHLKGPEDMQRVGSRLEWLRKRMVTLEKDRTRVMRHASHELKTPLATLREGASLLSEGVAGPLTPQQAKIAGIMNTNAVRLQGLIDGVLRMQQASHARDHMETSAIRFDKVIGQTLTSIQLAARNRKLRVTGSLAPLTVEGSGEALATLTDNLISNAIKFSPDGGVVHITLTRDEDNAVLDVIDDGPGIGSEECERIFEPFYRGAAGKGIPGAGLGLAIAHEFALAHRGRLEIVEREGGAHFRATLPLGGQAA</sequence>
<accession>W0SDX9</accession>
<dbReference type="InterPro" id="IPR050351">
    <property type="entry name" value="BphY/WalK/GraS-like"/>
</dbReference>
<dbReference type="CDD" id="cd00075">
    <property type="entry name" value="HATPase"/>
    <property type="match status" value="1"/>
</dbReference>
<dbReference type="InterPro" id="IPR003594">
    <property type="entry name" value="HATPase_dom"/>
</dbReference>
<evidence type="ECO:0000313" key="9">
    <source>
        <dbReference type="Proteomes" id="UP000031637"/>
    </source>
</evidence>